<dbReference type="AlphaFoldDB" id="A0A399FD44"/>
<comment type="caution">
    <text evidence="2">The sequence shown here is derived from an EMBL/GenBank/DDBJ whole genome shotgun (WGS) entry which is preliminary data.</text>
</comment>
<dbReference type="EMBL" id="QWLB01000015">
    <property type="protein sequence ID" value="RIH92691.1"/>
    <property type="molecule type" value="Genomic_DNA"/>
</dbReference>
<dbReference type="GO" id="GO:0016887">
    <property type="term" value="F:ATP hydrolysis activity"/>
    <property type="evidence" value="ECO:0007669"/>
    <property type="project" value="InterPro"/>
</dbReference>
<dbReference type="SMART" id="SM00530">
    <property type="entry name" value="HTH_XRE"/>
    <property type="match status" value="1"/>
</dbReference>
<dbReference type="PANTHER" id="PTHR47691">
    <property type="entry name" value="REGULATOR-RELATED"/>
    <property type="match status" value="1"/>
</dbReference>
<reference evidence="2 3" key="1">
    <citation type="submission" date="2018-08" db="EMBL/GenBank/DDBJ databases">
        <title>Meiothermus granaticius genome AF-68 sequencing project.</title>
        <authorList>
            <person name="Da Costa M.S."/>
            <person name="Albuquerque L."/>
            <person name="Raposo P."/>
            <person name="Froufe H.J.C."/>
            <person name="Barroso C.S."/>
            <person name="Egas C."/>
        </authorList>
    </citation>
    <scope>NUCLEOTIDE SEQUENCE [LARGE SCALE GENOMIC DNA]</scope>
    <source>
        <strain evidence="2 3">AF-68</strain>
    </source>
</reference>
<dbReference type="PRINTS" id="PR00364">
    <property type="entry name" value="DISEASERSIST"/>
</dbReference>
<dbReference type="SUPFAM" id="SSF47413">
    <property type="entry name" value="lambda repressor-like DNA-binding domains"/>
    <property type="match status" value="1"/>
</dbReference>
<keyword evidence="3" id="KW-1185">Reference proteome</keyword>
<dbReference type="InterPro" id="IPR010982">
    <property type="entry name" value="Lambda_DNA-bd_dom_sf"/>
</dbReference>
<organism evidence="2 3">
    <name type="scientific">Meiothermus granaticius NBRC 107808</name>
    <dbReference type="NCBI Taxonomy" id="1227551"/>
    <lineage>
        <taxon>Bacteria</taxon>
        <taxon>Thermotogati</taxon>
        <taxon>Deinococcota</taxon>
        <taxon>Deinococci</taxon>
        <taxon>Thermales</taxon>
        <taxon>Thermaceae</taxon>
        <taxon>Meiothermus</taxon>
    </lineage>
</organism>
<protein>
    <submittedName>
        <fullName evidence="2">Putative HTH-type transcriptional regulator</fullName>
    </submittedName>
</protein>
<proteinExistence type="predicted"/>
<accession>A0A399FD44</accession>
<name>A0A399FD44_9DEIN</name>
<dbReference type="InterPro" id="IPR001387">
    <property type="entry name" value="Cro/C1-type_HTH"/>
</dbReference>
<dbReference type="Pfam" id="PF01381">
    <property type="entry name" value="HTH_3"/>
    <property type="match status" value="1"/>
</dbReference>
<dbReference type="InterPro" id="IPR003593">
    <property type="entry name" value="AAA+_ATPase"/>
</dbReference>
<dbReference type="CDD" id="cd00093">
    <property type="entry name" value="HTH_XRE"/>
    <property type="match status" value="1"/>
</dbReference>
<dbReference type="Proteomes" id="UP000266178">
    <property type="component" value="Unassembled WGS sequence"/>
</dbReference>
<dbReference type="RefSeq" id="WP_119356855.1">
    <property type="nucleotide sequence ID" value="NZ_BJXM01000014.1"/>
</dbReference>
<dbReference type="PANTHER" id="PTHR47691:SF3">
    <property type="entry name" value="HTH-TYPE TRANSCRIPTIONAL REGULATOR RV0890C-RELATED"/>
    <property type="match status" value="1"/>
</dbReference>
<dbReference type="InterPro" id="IPR049945">
    <property type="entry name" value="AAA_22"/>
</dbReference>
<dbReference type="SMART" id="SM00028">
    <property type="entry name" value="TPR"/>
    <property type="match status" value="3"/>
</dbReference>
<dbReference type="SMART" id="SM00382">
    <property type="entry name" value="AAA"/>
    <property type="match status" value="1"/>
</dbReference>
<evidence type="ECO:0000313" key="2">
    <source>
        <dbReference type="EMBL" id="RIH92691.1"/>
    </source>
</evidence>
<dbReference type="SUPFAM" id="SSF48452">
    <property type="entry name" value="TPR-like"/>
    <property type="match status" value="1"/>
</dbReference>
<evidence type="ECO:0000313" key="3">
    <source>
        <dbReference type="Proteomes" id="UP000266178"/>
    </source>
</evidence>
<dbReference type="Pfam" id="PF13401">
    <property type="entry name" value="AAA_22"/>
    <property type="match status" value="1"/>
</dbReference>
<dbReference type="OrthoDB" id="24044at2"/>
<sequence>MQTVTFFGGWVRERRRELQLTQKKLARLLGCAPVTVQKIEEGHRRPSPLLAEGLAKHLEIEPQDLGRFLRLARAEPPVPRALPGRTLTPASSLPVAATALLGREQELALIKQKLLAGQPRLLTLTGPPGVGKTRLALQLGHELKEAFADGVRFVPLVSLDCPELVLPTVARSLGLSEGGSGLSARLQKHLRDQQTLLVLDNFEHLLEAAVGLSGLLEGCPGLRVLATSRQALRLYGEQEWPLEPLTLPGPSNPTANPAVRLLVERVQAFDPAFALDAHSAAAIAEIVTHLDGLPLALELAAGRLRYLSPGELATQLRMKPLAALGSGPRDWPQRQQTMAGAIAWSYERLEAPLRQVFRHLGVFVGGFDRAAATEVAGASRGDLEALLDAHLIRREGGRFHLLEILRAYALEQLSAEELEAARAAHLQHYLARLEAHPVEDMDWLEAEMGNLRTALRRVLERGEARLALRMLRQSYWFLEVRGYQREGLSWMREALALPGEVEPELRIHLLNRAATMAWQVGDFEPVDSWLDTALGLSQAEGLTHWEAHLLMHRGRVEIERGHYHAALRVLEEAIEASRREGSPNLIASTLLQLAYAQLLLGNLEAAGAFTQEGLEICREVGNSFWEALLLDIRAQLAIGRGEYAAARSDLLRALSLSEHSLLLTRVLVSLGEALGLAPEAGHEQVLQAARLWGAVEAEREARGLPFSVPDQARLTNSVGRAKTRASDLEWNLAWASGRSMSLREAVEYAHLLEREY</sequence>
<dbReference type="SUPFAM" id="SSF52540">
    <property type="entry name" value="P-loop containing nucleoside triphosphate hydrolases"/>
    <property type="match status" value="1"/>
</dbReference>
<dbReference type="InterPro" id="IPR027417">
    <property type="entry name" value="P-loop_NTPase"/>
</dbReference>
<evidence type="ECO:0000259" key="1">
    <source>
        <dbReference type="PROSITE" id="PS50943"/>
    </source>
</evidence>
<dbReference type="Gene3D" id="3.40.50.300">
    <property type="entry name" value="P-loop containing nucleotide triphosphate hydrolases"/>
    <property type="match status" value="1"/>
</dbReference>
<dbReference type="Gene3D" id="1.10.260.40">
    <property type="entry name" value="lambda repressor-like DNA-binding domains"/>
    <property type="match status" value="1"/>
</dbReference>
<dbReference type="InterPro" id="IPR019734">
    <property type="entry name" value="TPR_rpt"/>
</dbReference>
<gene>
    <name evidence="2" type="ORF">Mgrana_01353</name>
</gene>
<dbReference type="GO" id="GO:0003677">
    <property type="term" value="F:DNA binding"/>
    <property type="evidence" value="ECO:0007669"/>
    <property type="project" value="InterPro"/>
</dbReference>
<feature type="domain" description="HTH cro/C1-type" evidence="1">
    <location>
        <begin position="11"/>
        <end position="65"/>
    </location>
</feature>
<dbReference type="Gene3D" id="1.25.40.10">
    <property type="entry name" value="Tetratricopeptide repeat domain"/>
    <property type="match status" value="1"/>
</dbReference>
<dbReference type="InterPro" id="IPR011990">
    <property type="entry name" value="TPR-like_helical_dom_sf"/>
</dbReference>
<dbReference type="PROSITE" id="PS50943">
    <property type="entry name" value="HTH_CROC1"/>
    <property type="match status" value="1"/>
</dbReference>
<dbReference type="CDD" id="cd00009">
    <property type="entry name" value="AAA"/>
    <property type="match status" value="1"/>
</dbReference>